<dbReference type="Proteomes" id="UP001282474">
    <property type="component" value="Unassembled WGS sequence"/>
</dbReference>
<name>A0ABU4MIK0_9ACTN</name>
<reference evidence="2 3" key="1">
    <citation type="journal article" date="2023" name="Microb. Genom.">
        <title>Mesoterricola silvestris gen. nov., sp. nov., Mesoterricola sediminis sp. nov., Geothrix oryzae sp. nov., Geothrix edaphica sp. nov., Geothrix rubra sp. nov., and Geothrix limicola sp. nov., six novel members of Acidobacteriota isolated from soils.</title>
        <authorList>
            <person name="Weisberg A.J."/>
            <person name="Pearce E."/>
            <person name="Kramer C.G."/>
            <person name="Chang J.H."/>
            <person name="Clarke C.R."/>
        </authorList>
    </citation>
    <scope>NUCLEOTIDE SEQUENCE [LARGE SCALE GENOMIC DNA]</scope>
    <source>
        <strain evidence="2 3">NE20-4-1</strain>
    </source>
</reference>
<evidence type="ECO:0000313" key="3">
    <source>
        <dbReference type="Proteomes" id="UP001282474"/>
    </source>
</evidence>
<accession>A0ABU4MIK0</accession>
<organism evidence="2 3">
    <name type="scientific">Streptomyces caniscabiei</name>
    <dbReference type="NCBI Taxonomy" id="2746961"/>
    <lineage>
        <taxon>Bacteria</taxon>
        <taxon>Bacillati</taxon>
        <taxon>Actinomycetota</taxon>
        <taxon>Actinomycetes</taxon>
        <taxon>Kitasatosporales</taxon>
        <taxon>Streptomycetaceae</taxon>
        <taxon>Streptomyces</taxon>
    </lineage>
</organism>
<keyword evidence="3" id="KW-1185">Reference proteome</keyword>
<dbReference type="Pfam" id="PF09250">
    <property type="entry name" value="Prim-Pol"/>
    <property type="match status" value="1"/>
</dbReference>
<feature type="domain" description="DNA primase/polymerase bifunctional N-terminal" evidence="1">
    <location>
        <begin position="64"/>
        <end position="188"/>
    </location>
</feature>
<sequence>MSSRPVTRRPRCERCPAPLPVRARADARYCSAACKQAAYRERRAAETGGLPREMTAKARWVRHSARKVPLTTHGRPASSTNPATWSDFPKAHRSRVGAGIGYVLTKGDAVVCLDLDRVIREDGSLVEWADQLLRQVPDTYIEVSRSGRGLHVFGKGSLQGRGRRWMYADGTGLEVYADGRYIAMTGERWRKAPASLGDLSEVLATLT</sequence>
<comment type="caution">
    <text evidence="2">The sequence shown here is derived from an EMBL/GenBank/DDBJ whole genome shotgun (WGS) entry which is preliminary data.</text>
</comment>
<protein>
    <submittedName>
        <fullName evidence="2">Bifunctional DNA primase/polymerase</fullName>
    </submittedName>
</protein>
<dbReference type="InterPro" id="IPR015330">
    <property type="entry name" value="DNA_primase/pol_bifunc_N"/>
</dbReference>
<dbReference type="RefSeq" id="WP_193383400.1">
    <property type="nucleotide sequence ID" value="NZ_JABXWI010000001.1"/>
</dbReference>
<gene>
    <name evidence="2" type="ORF">PV383_08890</name>
</gene>
<proteinExistence type="predicted"/>
<evidence type="ECO:0000313" key="2">
    <source>
        <dbReference type="EMBL" id="MDX3037284.1"/>
    </source>
</evidence>
<evidence type="ECO:0000259" key="1">
    <source>
        <dbReference type="Pfam" id="PF09250"/>
    </source>
</evidence>
<dbReference type="EMBL" id="JARAWJ010000005">
    <property type="protein sequence ID" value="MDX3037284.1"/>
    <property type="molecule type" value="Genomic_DNA"/>
</dbReference>